<proteinExistence type="predicted"/>
<reference evidence="1" key="2">
    <citation type="journal article" date="2022" name="New Phytol.">
        <title>Evolutionary transition to the ectomycorrhizal habit in the genomes of a hyperdiverse lineage of mushroom-forming fungi.</title>
        <authorList>
            <person name="Looney B."/>
            <person name="Miyauchi S."/>
            <person name="Morin E."/>
            <person name="Drula E."/>
            <person name="Courty P.E."/>
            <person name="Kohler A."/>
            <person name="Kuo A."/>
            <person name="LaButti K."/>
            <person name="Pangilinan J."/>
            <person name="Lipzen A."/>
            <person name="Riley R."/>
            <person name="Andreopoulos W."/>
            <person name="He G."/>
            <person name="Johnson J."/>
            <person name="Nolan M."/>
            <person name="Tritt A."/>
            <person name="Barry K.W."/>
            <person name="Grigoriev I.V."/>
            <person name="Nagy L.G."/>
            <person name="Hibbett D."/>
            <person name="Henrissat B."/>
            <person name="Matheny P.B."/>
            <person name="Labbe J."/>
            <person name="Martin F.M."/>
        </authorList>
    </citation>
    <scope>NUCLEOTIDE SEQUENCE</scope>
    <source>
        <strain evidence="1">HHB10654</strain>
    </source>
</reference>
<evidence type="ECO:0000313" key="2">
    <source>
        <dbReference type="Proteomes" id="UP000814140"/>
    </source>
</evidence>
<protein>
    <submittedName>
        <fullName evidence="1">Uncharacterized protein</fullName>
    </submittedName>
</protein>
<accession>A0ACB8T412</accession>
<name>A0ACB8T412_9AGAM</name>
<evidence type="ECO:0000313" key="1">
    <source>
        <dbReference type="EMBL" id="KAI0062836.1"/>
    </source>
</evidence>
<dbReference type="Proteomes" id="UP000814140">
    <property type="component" value="Unassembled WGS sequence"/>
</dbReference>
<organism evidence="1 2">
    <name type="scientific">Artomyces pyxidatus</name>
    <dbReference type="NCBI Taxonomy" id="48021"/>
    <lineage>
        <taxon>Eukaryota</taxon>
        <taxon>Fungi</taxon>
        <taxon>Dikarya</taxon>
        <taxon>Basidiomycota</taxon>
        <taxon>Agaricomycotina</taxon>
        <taxon>Agaricomycetes</taxon>
        <taxon>Russulales</taxon>
        <taxon>Auriscalpiaceae</taxon>
        <taxon>Artomyces</taxon>
    </lineage>
</organism>
<dbReference type="EMBL" id="MU277205">
    <property type="protein sequence ID" value="KAI0062836.1"/>
    <property type="molecule type" value="Genomic_DNA"/>
</dbReference>
<reference evidence="1" key="1">
    <citation type="submission" date="2021-03" db="EMBL/GenBank/DDBJ databases">
        <authorList>
            <consortium name="DOE Joint Genome Institute"/>
            <person name="Ahrendt S."/>
            <person name="Looney B.P."/>
            <person name="Miyauchi S."/>
            <person name="Morin E."/>
            <person name="Drula E."/>
            <person name="Courty P.E."/>
            <person name="Chicoki N."/>
            <person name="Fauchery L."/>
            <person name="Kohler A."/>
            <person name="Kuo A."/>
            <person name="Labutti K."/>
            <person name="Pangilinan J."/>
            <person name="Lipzen A."/>
            <person name="Riley R."/>
            <person name="Andreopoulos W."/>
            <person name="He G."/>
            <person name="Johnson J."/>
            <person name="Barry K.W."/>
            <person name="Grigoriev I.V."/>
            <person name="Nagy L."/>
            <person name="Hibbett D."/>
            <person name="Henrissat B."/>
            <person name="Matheny P.B."/>
            <person name="Labbe J."/>
            <person name="Martin F."/>
        </authorList>
    </citation>
    <scope>NUCLEOTIDE SEQUENCE</scope>
    <source>
        <strain evidence="1">HHB10654</strain>
    </source>
</reference>
<gene>
    <name evidence="1" type="ORF">BV25DRAFT_1824872</name>
</gene>
<sequence length="856" mass="94244">MTDYSVFASTEFDANEYANAILAGEPYPSQAGAVSIARSSGVEPAKEDISVAISKLNYGIDDVSKQIKNVVTVHHEGLLVQAAGIGELDGSLSAVRAGLDELDASLEKLRLKISVPYHTMQANVRRLQRLQQVSDVVRRTSRFTVLAKRLQTQMADLGDDADAPKSASNNVEIKATGSTADGGRRSSTPGFDLEGERERTLAQAALSVAEINDLMENASDSDPQTPNAGRISLRSISAIASQVPFLEAARTRITLEMESMVLSGLAEVNQSLLASSLQTAHNLRVLPELVQNLVSDLSTAVESRIKAAFDLSRISKELIAKDSAPPSQGVSYKSRVRMEPTNLTAPQWTNALWGRLTTLIEDMAGACIKVYTLEKVLKLKRDPASQVLFLDEAMKLLESKPSTTFWAALGRSLEKQSRDAAKNSTFLQQTLTSGYPRLLRLFHDFFSKIAVHTDTVYSQYQQSTETVLVLRALSTFETLYLSRTSNRLNESVGQAFQGGTRSPPGLTEGVNVARTVANELDSAKFDPLLVRSVARNVKSSIDMLMTRVDGMVMRDRSALSLAGPVATSQLIQNASLATFLYHCWTRLQRLDDEYSDDVCGIIRPAVKDMHNVYERIVDPMLGVIKVELNAILARLHRDSAKAVDPMTGMGGSSPYIKDIVDKLTFIKTEVFSRFNIEGVTREWTLSVVRHVLKTFVLHVSIVKPLDESRKLHLTSDMTELEFALSAFLIENPQSKRGGNLDTVGEDYRALRAMRPLIFLDNKDLASPQHTAGLPPLIVLHHILVRSPIDLPHVLHGWKEAEYVRWVEEHSEEEALTLIDVGLAHWEKITEAEGGNSSTAVEYVDLARTVLANARSL</sequence>
<keyword evidence="2" id="KW-1185">Reference proteome</keyword>
<comment type="caution">
    <text evidence="1">The sequence shown here is derived from an EMBL/GenBank/DDBJ whole genome shotgun (WGS) entry which is preliminary data.</text>
</comment>